<evidence type="ECO:0000256" key="1">
    <source>
        <dbReference type="SAM" id="MobiDB-lite"/>
    </source>
</evidence>
<feature type="compositionally biased region" description="Low complexity" evidence="1">
    <location>
        <begin position="319"/>
        <end position="331"/>
    </location>
</feature>
<feature type="region of interest" description="Disordered" evidence="1">
    <location>
        <begin position="225"/>
        <end position="247"/>
    </location>
</feature>
<dbReference type="Proteomes" id="UP000006352">
    <property type="component" value="Unassembled WGS sequence"/>
</dbReference>
<proteinExistence type="predicted"/>
<organism evidence="2 3">
    <name type="scientific">Fibroporia radiculosa</name>
    <dbReference type="NCBI Taxonomy" id="599839"/>
    <lineage>
        <taxon>Eukaryota</taxon>
        <taxon>Fungi</taxon>
        <taxon>Dikarya</taxon>
        <taxon>Basidiomycota</taxon>
        <taxon>Agaricomycotina</taxon>
        <taxon>Agaricomycetes</taxon>
        <taxon>Polyporales</taxon>
        <taxon>Fibroporiaceae</taxon>
        <taxon>Fibroporia</taxon>
    </lineage>
</organism>
<feature type="region of interest" description="Disordered" evidence="1">
    <location>
        <begin position="316"/>
        <end position="417"/>
    </location>
</feature>
<keyword evidence="3" id="KW-1185">Reference proteome</keyword>
<sequence>MSTPIRQLIASPYGPYKDEDVLTEFCKSVPSNVLKLHGVMLECGNRPIGLTQSEAEEPGYDRKRVSQYGVYFRGVLEIHSTKWLTAKAIARLNKDIHKRNVAYCRETESRVPSASPTLQQIYAVRGMRIKVIIQCAKHFTVGYLTSKEVPNGLRIHAKDRATDPSRLSPQYLGQYRALRIMHNLVRLHAQTVDVHGESNRALVDRTPEWFVELYQTFMAKTPAARKSRCMHDSSADSDIEPQTEGQLRAGKEHTLRYVSRAEIYSLLAQHAGWILYDQRKRRQGRLIDVDVWEDWVRRSRRARQEARGLDVWWSRDIVDPSTDDGGSSSDDGPPPGAPRRRKPQPKPEASKRQPRHAAPLFRRSSDEDQRMDEDAQEAAFMRTYDPDFSPPSSPPASPSSSDELLRPHTPPNPDIMRRIPAAFRHPPTIRADFTWSCPVAECPYAINMLGLTDDNCKTIPRECVHQLRRGGWRLRDPWVQHCFFRMVSLHYEAHLDDWDIVIRKEGKRTVIAWKNPRLHDPWPPGRPFPPADAKHPGLALKQEDD</sequence>
<name>J4ICP0_9APHY</name>
<protein>
    <submittedName>
        <fullName evidence="2">Uncharacterized protein</fullName>
    </submittedName>
</protein>
<feature type="region of interest" description="Disordered" evidence="1">
    <location>
        <begin position="521"/>
        <end position="545"/>
    </location>
</feature>
<evidence type="ECO:0000313" key="2">
    <source>
        <dbReference type="EMBL" id="CCM06746.1"/>
    </source>
</evidence>
<reference evidence="2 3" key="1">
    <citation type="journal article" date="2012" name="Appl. Environ. Microbiol.">
        <title>Short-read sequencing for genomic analysis of the brown rot fungus Fibroporia radiculosa.</title>
        <authorList>
            <person name="Tang J.D."/>
            <person name="Perkins A.D."/>
            <person name="Sonstegard T.S."/>
            <person name="Schroeder S.G."/>
            <person name="Burgess S.C."/>
            <person name="Diehl S.V."/>
        </authorList>
    </citation>
    <scope>NUCLEOTIDE SEQUENCE [LARGE SCALE GENOMIC DNA]</scope>
    <source>
        <strain evidence="2 3">TFFH 294</strain>
    </source>
</reference>
<dbReference type="AlphaFoldDB" id="J4ICP0"/>
<dbReference type="OrthoDB" id="3226250at2759"/>
<evidence type="ECO:0000313" key="3">
    <source>
        <dbReference type="Proteomes" id="UP000006352"/>
    </source>
</evidence>
<accession>J4ICP0</accession>
<feature type="compositionally biased region" description="Pro residues" evidence="1">
    <location>
        <begin position="388"/>
        <end position="397"/>
    </location>
</feature>
<dbReference type="RefSeq" id="XP_012186029.1">
    <property type="nucleotide sequence ID" value="XM_012330639.1"/>
</dbReference>
<dbReference type="HOGENOM" id="CLU_032664_0_0_1"/>
<dbReference type="GeneID" id="24101646"/>
<dbReference type="EMBL" id="HE797482">
    <property type="protein sequence ID" value="CCM06746.1"/>
    <property type="molecule type" value="Genomic_DNA"/>
</dbReference>
<feature type="compositionally biased region" description="Pro residues" evidence="1">
    <location>
        <begin position="521"/>
        <end position="530"/>
    </location>
</feature>
<gene>
    <name evidence="2" type="ORF">FIBRA_09041</name>
</gene>
<dbReference type="InParanoid" id="J4ICP0"/>